<feature type="compositionally biased region" description="Polar residues" evidence="1">
    <location>
        <begin position="619"/>
        <end position="638"/>
    </location>
</feature>
<feature type="compositionally biased region" description="Polar residues" evidence="1">
    <location>
        <begin position="342"/>
        <end position="354"/>
    </location>
</feature>
<keyword evidence="3" id="KW-1185">Reference proteome</keyword>
<dbReference type="Proteomes" id="UP001396898">
    <property type="component" value="Unassembled WGS sequence"/>
</dbReference>
<dbReference type="EMBL" id="JAQQWI010000002">
    <property type="protein sequence ID" value="KAK8037587.1"/>
    <property type="molecule type" value="Genomic_DNA"/>
</dbReference>
<feature type="compositionally biased region" description="Polar residues" evidence="1">
    <location>
        <begin position="280"/>
        <end position="290"/>
    </location>
</feature>
<feature type="compositionally biased region" description="Polar residues" evidence="1">
    <location>
        <begin position="664"/>
        <end position="675"/>
    </location>
</feature>
<feature type="compositionally biased region" description="Polar residues" evidence="1">
    <location>
        <begin position="13"/>
        <end position="32"/>
    </location>
</feature>
<name>A0ABR1STD9_9PEZI</name>
<reference evidence="2 3" key="1">
    <citation type="submission" date="2023-01" db="EMBL/GenBank/DDBJ databases">
        <title>Analysis of 21 Apiospora genomes using comparative genomics revels a genus with tremendous synthesis potential of carbohydrate active enzymes and secondary metabolites.</title>
        <authorList>
            <person name="Sorensen T."/>
        </authorList>
    </citation>
    <scope>NUCLEOTIDE SEQUENCE [LARGE SCALE GENOMIC DNA]</scope>
    <source>
        <strain evidence="2 3">CBS 20057</strain>
    </source>
</reference>
<feature type="compositionally biased region" description="Low complexity" evidence="1">
    <location>
        <begin position="929"/>
        <end position="947"/>
    </location>
</feature>
<organism evidence="2 3">
    <name type="scientific">Apiospora marii</name>
    <dbReference type="NCBI Taxonomy" id="335849"/>
    <lineage>
        <taxon>Eukaryota</taxon>
        <taxon>Fungi</taxon>
        <taxon>Dikarya</taxon>
        <taxon>Ascomycota</taxon>
        <taxon>Pezizomycotina</taxon>
        <taxon>Sordariomycetes</taxon>
        <taxon>Xylariomycetidae</taxon>
        <taxon>Amphisphaeriales</taxon>
        <taxon>Apiosporaceae</taxon>
        <taxon>Apiospora</taxon>
    </lineage>
</organism>
<feature type="compositionally biased region" description="Polar residues" evidence="1">
    <location>
        <begin position="127"/>
        <end position="140"/>
    </location>
</feature>
<feature type="compositionally biased region" description="Polar residues" evidence="1">
    <location>
        <begin position="424"/>
        <end position="439"/>
    </location>
</feature>
<feature type="compositionally biased region" description="Polar residues" evidence="1">
    <location>
        <begin position="377"/>
        <end position="388"/>
    </location>
</feature>
<evidence type="ECO:0000313" key="3">
    <source>
        <dbReference type="Proteomes" id="UP001396898"/>
    </source>
</evidence>
<feature type="compositionally biased region" description="Low complexity" evidence="1">
    <location>
        <begin position="180"/>
        <end position="202"/>
    </location>
</feature>
<feature type="region of interest" description="Disordered" evidence="1">
    <location>
        <begin position="912"/>
        <end position="947"/>
    </location>
</feature>
<feature type="compositionally biased region" description="Basic and acidic residues" evidence="1">
    <location>
        <begin position="359"/>
        <end position="375"/>
    </location>
</feature>
<feature type="compositionally biased region" description="Pro residues" evidence="1">
    <location>
        <begin position="769"/>
        <end position="780"/>
    </location>
</feature>
<feature type="compositionally biased region" description="Polar residues" evidence="1">
    <location>
        <begin position="857"/>
        <end position="867"/>
    </location>
</feature>
<feature type="compositionally biased region" description="Basic and acidic residues" evidence="1">
    <location>
        <begin position="300"/>
        <end position="313"/>
    </location>
</feature>
<feature type="compositionally biased region" description="Pro residues" evidence="1">
    <location>
        <begin position="161"/>
        <end position="175"/>
    </location>
</feature>
<accession>A0ABR1STD9</accession>
<feature type="compositionally biased region" description="Polar residues" evidence="1">
    <location>
        <begin position="817"/>
        <end position="833"/>
    </location>
</feature>
<feature type="compositionally biased region" description="Polar residues" evidence="1">
    <location>
        <begin position="750"/>
        <end position="760"/>
    </location>
</feature>
<proteinExistence type="predicted"/>
<feature type="compositionally biased region" description="Acidic residues" evidence="1">
    <location>
        <begin position="47"/>
        <end position="62"/>
    </location>
</feature>
<gene>
    <name evidence="2" type="ORF">PG991_000933</name>
</gene>
<protein>
    <submittedName>
        <fullName evidence="2">Uncharacterized protein</fullName>
    </submittedName>
</protein>
<feature type="compositionally biased region" description="Low complexity" evidence="1">
    <location>
        <begin position="223"/>
        <end position="240"/>
    </location>
</feature>
<feature type="region of interest" description="Disordered" evidence="1">
    <location>
        <begin position="1"/>
        <end position="889"/>
    </location>
</feature>
<feature type="compositionally biased region" description="Basic and acidic residues" evidence="1">
    <location>
        <begin position="329"/>
        <end position="341"/>
    </location>
</feature>
<feature type="compositionally biased region" description="Polar residues" evidence="1">
    <location>
        <begin position="800"/>
        <end position="809"/>
    </location>
</feature>
<feature type="compositionally biased region" description="Basic and acidic residues" evidence="1">
    <location>
        <begin position="676"/>
        <end position="685"/>
    </location>
</feature>
<feature type="compositionally biased region" description="Basic and acidic residues" evidence="1">
    <location>
        <begin position="267"/>
        <end position="279"/>
    </location>
</feature>
<sequence length="1125" mass="118545">MDGTYGNVYPQGRTASPMTPGTPTAYQTNINRTKTKKWVEAKVQNYDGDDWGDDYDDEEPEEPPPPSKPTGLRQPGQGATDNTPVTSPYGQNSTPHAAGPRAMPMPSHVRKTSTGLRTPSGAPPLHVQTQPHQTNFPNEQGYSSGSGGASGLPPSMANSFPQPPGMPRQNPPNAPGPAMSPSTQSRGRSSSSVQSPGAAASARFPPRKSSMSRQDMPDPADVSSPRSGSRPGSSSGSARPWMDQRTNSPGQAANAAGKPLPFVRPADIYRRMEEDKQRTSLDSSRPSMDSNDGGALRSPTGERRRGSFERDDLGSDASRGLKTTLAPVAERRSEYGMDRLMSDSNNNTPGTSGAPNPMDADRGNHISEEQSRLNKLELQNSRRLSVSPQLPDLTRMSGFGEDFFGSSHSAQEQPQYFLDHPEPNTGSRGPHTTENSASDQPHRASSLIEGPALADSQESKDPATQPTSTAPKEANAAAASGGFGGAQDQMTSAAPKAPRPSIPGGWVSETTNFGSEAPTPMENNDLRSRQLSPPQEEVSPITESGEDLVPTTAVKQAQPLDTTPKMAPQNDGFGGATGKHDQDVANEVAPTGPASHATPSSLPPLQTVDPEPLSDIQRENTNSTSTTSQPELSPSQFVPTAPLKPRRMETSEGTFIATMPPRNLTMSSIETTSPNESDRLRDDIMKSLNASPIHAAGATSGGMLGPSSGSLDTGLSRESTYLSGVYDDYLGPAEDKSLQETGQAMKDAGKNNQPIYQLPSQIDAEPLNFPVPPSNQPPPDATRAPTFKRRFSWEGGPEEVSSSPTTDTNAPFLGGADTSQDPAKSSTSSQSGPTAAVTVEPSTAPAPTVHIAADNDGNMSHQVSMVSSRGPEGLGIAGLEPPSPVSVLSNRKSLVSPGIDNSRRLSLADEKSLMEEASQPPSPPRAQHPALSPAPAAEEPMNAAPAPQVGIGRASSYPMAWAEILSLPTLPMRAEKFEEARIQYAEMESGLTNWLLHMQSNADGMNAAGSQTHLPLSPTSAAAQASGQQPYYQQYLNASNPNLDTVPSPGLGRQPTGNMLHGQQSSTGFGAAHNQVGTKSKELLQAAAGFANKGTRTGIKSGMKLFNKGKSKFRGGSQGGDKVFQ</sequence>
<evidence type="ECO:0000313" key="2">
    <source>
        <dbReference type="EMBL" id="KAK8037587.1"/>
    </source>
</evidence>
<feature type="compositionally biased region" description="Polar residues" evidence="1">
    <location>
        <begin position="77"/>
        <end position="95"/>
    </location>
</feature>
<evidence type="ECO:0000256" key="1">
    <source>
        <dbReference type="SAM" id="MobiDB-lite"/>
    </source>
</evidence>
<comment type="caution">
    <text evidence="2">The sequence shown here is derived from an EMBL/GenBank/DDBJ whole genome shotgun (WGS) entry which is preliminary data.</text>
</comment>